<gene>
    <name evidence="1" type="ORF">B0I21_103394</name>
</gene>
<organism evidence="1 2">
    <name type="scientific">Sphingobacterium paludis</name>
    <dbReference type="NCBI Taxonomy" id="1476465"/>
    <lineage>
        <taxon>Bacteria</taxon>
        <taxon>Pseudomonadati</taxon>
        <taxon>Bacteroidota</taxon>
        <taxon>Sphingobacteriia</taxon>
        <taxon>Sphingobacteriales</taxon>
        <taxon>Sphingobacteriaceae</taxon>
        <taxon>Sphingobacterium</taxon>
    </lineage>
</organism>
<name>A0A4R7D1N3_9SPHI</name>
<dbReference type="EMBL" id="SNZV01000003">
    <property type="protein sequence ID" value="TDS14893.1"/>
    <property type="molecule type" value="Genomic_DNA"/>
</dbReference>
<dbReference type="Proteomes" id="UP000294752">
    <property type="component" value="Unassembled WGS sequence"/>
</dbReference>
<sequence>MYTLFTAIITAEHVHLLLQLYQVCYYLTFINDSTTSCFQDVSCAKAQKPKAISHANRLWFLLDQEGLMTSGQLYLADGAAAVCHIFSLALRLETPVFCSGIFPA</sequence>
<accession>A0A4R7D1N3</accession>
<comment type="caution">
    <text evidence="1">The sequence shown here is derived from an EMBL/GenBank/DDBJ whole genome shotgun (WGS) entry which is preliminary data.</text>
</comment>
<keyword evidence="2" id="KW-1185">Reference proteome</keyword>
<proteinExistence type="predicted"/>
<protein>
    <submittedName>
        <fullName evidence="1">Uncharacterized protein</fullName>
    </submittedName>
</protein>
<reference evidence="1 2" key="1">
    <citation type="submission" date="2019-03" db="EMBL/GenBank/DDBJ databases">
        <title>Genomic Encyclopedia of Type Strains, Phase III (KMG-III): the genomes of soil and plant-associated and newly described type strains.</title>
        <authorList>
            <person name="Whitman W."/>
        </authorList>
    </citation>
    <scope>NUCLEOTIDE SEQUENCE [LARGE SCALE GENOMIC DNA]</scope>
    <source>
        <strain evidence="1 2">CGMCC 1.12801</strain>
    </source>
</reference>
<dbReference type="AlphaFoldDB" id="A0A4R7D1N3"/>
<evidence type="ECO:0000313" key="1">
    <source>
        <dbReference type="EMBL" id="TDS14893.1"/>
    </source>
</evidence>
<evidence type="ECO:0000313" key="2">
    <source>
        <dbReference type="Proteomes" id="UP000294752"/>
    </source>
</evidence>